<dbReference type="SUPFAM" id="SSF53383">
    <property type="entry name" value="PLP-dependent transferases"/>
    <property type="match status" value="1"/>
</dbReference>
<dbReference type="InterPro" id="IPR015421">
    <property type="entry name" value="PyrdxlP-dep_Trfase_major"/>
</dbReference>
<dbReference type="InterPro" id="IPR015424">
    <property type="entry name" value="PyrdxlP-dep_Trfase"/>
</dbReference>
<dbReference type="PANTHER" id="PTHR43092">
    <property type="entry name" value="L-CYSTEINE DESULFHYDRASE"/>
    <property type="match status" value="1"/>
</dbReference>
<dbReference type="AlphaFoldDB" id="A0A8H6L1Y1"/>
<accession>A0A8H6L1Y1</accession>
<comment type="caution">
    <text evidence="2">The sequence shown here is derived from an EMBL/GenBank/DDBJ whole genome shotgun (WGS) entry which is preliminary data.</text>
</comment>
<name>A0A8H6L1Y1_9LECA</name>
<dbReference type="GeneID" id="59290823"/>
<keyword evidence="3" id="KW-1185">Reference proteome</keyword>
<reference evidence="2 3" key="1">
    <citation type="journal article" date="2020" name="Genomics">
        <title>Complete, high-quality genomes from long-read metagenomic sequencing of two wolf lichen thalli reveals enigmatic genome architecture.</title>
        <authorList>
            <person name="McKenzie S.K."/>
            <person name="Walston R.F."/>
            <person name="Allen J.L."/>
        </authorList>
    </citation>
    <scope>NUCLEOTIDE SEQUENCE [LARGE SCALE GENOMIC DNA]</scope>
    <source>
        <strain evidence="2">WasteWater2</strain>
    </source>
</reference>
<dbReference type="EMBL" id="JACCJC010000047">
    <property type="protein sequence ID" value="KAF6232505.1"/>
    <property type="molecule type" value="Genomic_DNA"/>
</dbReference>
<organism evidence="2 3">
    <name type="scientific">Letharia columbiana</name>
    <dbReference type="NCBI Taxonomy" id="112416"/>
    <lineage>
        <taxon>Eukaryota</taxon>
        <taxon>Fungi</taxon>
        <taxon>Dikarya</taxon>
        <taxon>Ascomycota</taxon>
        <taxon>Pezizomycotina</taxon>
        <taxon>Lecanoromycetes</taxon>
        <taxon>OSLEUM clade</taxon>
        <taxon>Lecanoromycetidae</taxon>
        <taxon>Lecanorales</taxon>
        <taxon>Lecanorineae</taxon>
        <taxon>Parmeliaceae</taxon>
        <taxon>Letharia</taxon>
    </lineage>
</organism>
<dbReference type="RefSeq" id="XP_037161931.1">
    <property type="nucleotide sequence ID" value="XM_037311064.1"/>
</dbReference>
<evidence type="ECO:0008006" key="4">
    <source>
        <dbReference type="Google" id="ProtNLM"/>
    </source>
</evidence>
<gene>
    <name evidence="2" type="ORF">HO173_009171</name>
</gene>
<dbReference type="OrthoDB" id="5978656at2759"/>
<evidence type="ECO:0000256" key="1">
    <source>
        <dbReference type="ARBA" id="ARBA00022898"/>
    </source>
</evidence>
<proteinExistence type="predicted"/>
<dbReference type="PANTHER" id="PTHR43092:SF2">
    <property type="entry name" value="HERCYNYLCYSTEINE SULFOXIDE LYASE"/>
    <property type="match status" value="1"/>
</dbReference>
<dbReference type="Gene3D" id="3.40.640.10">
    <property type="entry name" value="Type I PLP-dependent aspartate aminotransferase-like (Major domain)"/>
    <property type="match status" value="1"/>
</dbReference>
<protein>
    <recommendedName>
        <fullName evidence="4">Aminotransferase class V domain-containing protein</fullName>
    </recommendedName>
</protein>
<keyword evidence="1" id="KW-0663">Pyridoxal phosphate</keyword>
<evidence type="ECO:0000313" key="3">
    <source>
        <dbReference type="Proteomes" id="UP000578531"/>
    </source>
</evidence>
<sequence length="332" mass="37408">MRKSHSVCVRETTPAECRCIDVTFPIDDALLIQLLRNAIQRVQQQGRNATIAMFDTVVTFPGVRLPWEGLVKACQDLNVLSLIDGAHGIGHIDLTHLARVDPDFFTSNCYKWLYTPRACAIFYVPFRNQHLIRSTIPTSDSFEAKMEDNVDTKDDIDGMSSVTQGPSRFGDLFKWAATIDQTPYLCVPEAIKFRTDVCGGEDKIRYYCFNLARDGGHSLAKILGTETMQNSEDTLGQCCFTNVRLPLLFNTERQGGLKCAEGPDVVKWIMDRALCEFNTWIPGKYYAGAVWVRLSAQIYLGIKDFEWAAGVLQGLCERVTKGEWRSPLEKVL</sequence>
<evidence type="ECO:0000313" key="2">
    <source>
        <dbReference type="EMBL" id="KAF6232505.1"/>
    </source>
</evidence>
<dbReference type="Proteomes" id="UP000578531">
    <property type="component" value="Unassembled WGS sequence"/>
</dbReference>